<keyword evidence="1" id="KW-0472">Membrane</keyword>
<sequence>MKRYQNPDIFEHLAMSYALGTLQGRARLRFEKLQAKHLYLRAVTDAYQQQFAPLAQMLPGEQPPARVWAAISRELKLGKQTTIQPAGWLARLQDYLPWSVAAFASVAASVMTVLLLTANSQPAAYMATMKSPEAAQMIVATVSRETMQVAFDMPANVLPAESGMTPTFWCIPKDKAMPLMRMGTLANHDGMKMPIDKKVWKELAGVGEFAISMEPMDKPPADKPMGKVVFSGELAAL</sequence>
<evidence type="ECO:0000256" key="1">
    <source>
        <dbReference type="SAM" id="Phobius"/>
    </source>
</evidence>
<dbReference type="GO" id="GO:0005886">
    <property type="term" value="C:plasma membrane"/>
    <property type="evidence" value="ECO:0007669"/>
    <property type="project" value="InterPro"/>
</dbReference>
<dbReference type="EMBL" id="CP133216">
    <property type="protein sequence ID" value="WML84824.1"/>
    <property type="molecule type" value="Genomic_DNA"/>
</dbReference>
<dbReference type="AlphaFoldDB" id="A0AA51MJF8"/>
<dbReference type="Pfam" id="PF10099">
    <property type="entry name" value="RskA_C"/>
    <property type="match status" value="1"/>
</dbReference>
<keyword evidence="4" id="KW-0614">Plasmid</keyword>
<dbReference type="Proteomes" id="UP001223336">
    <property type="component" value="Unassembled WGS sequence"/>
</dbReference>
<gene>
    <name evidence="3" type="ORF">RCC75_09045</name>
    <name evidence="4" type="ORF">RCG00_00645</name>
</gene>
<accession>A0AA51MJF8</accession>
<geneLocation type="plasmid" evidence="4">
    <name>pThsubDNT52_1</name>
</geneLocation>
<organism evidence="4">
    <name type="scientific">Thiothrix subterranea</name>
    <dbReference type="NCBI Taxonomy" id="2735563"/>
    <lineage>
        <taxon>Bacteria</taxon>
        <taxon>Pseudomonadati</taxon>
        <taxon>Pseudomonadota</taxon>
        <taxon>Gammaproteobacteria</taxon>
        <taxon>Thiotrichales</taxon>
        <taxon>Thiotrichaceae</taxon>
        <taxon>Thiothrix</taxon>
    </lineage>
</organism>
<name>A0AA51MJF8_9GAMM</name>
<reference evidence="4 5" key="1">
    <citation type="submission" date="2023-08" db="EMBL/GenBank/DDBJ databases">
        <title>New molecular markers tilS and rpoB for phylogenetic and monitoring studies of the genus Thiothrix biodiversity.</title>
        <authorList>
            <person name="Ravin N.V."/>
            <person name="Smolyakov D."/>
            <person name="Markov N.D."/>
            <person name="Beletsky A.V."/>
            <person name="Mardanov A.V."/>
            <person name="Rudenko T.S."/>
            <person name="Grabovich M.Y."/>
        </authorList>
    </citation>
    <scope>NUCLEOTIDE SEQUENCE</scope>
    <source>
        <strain evidence="4">DNT52</strain>
        <strain evidence="3 5">H33</strain>
        <plasmid evidence="4">pThsubDNT52_1</plasmid>
    </source>
</reference>
<protein>
    <submittedName>
        <fullName evidence="4">Anti-sigma factor</fullName>
    </submittedName>
</protein>
<feature type="domain" description="Anti-sigma K factor RskA C-terminal" evidence="2">
    <location>
        <begin position="101"/>
        <end position="227"/>
    </location>
</feature>
<evidence type="ECO:0000313" key="4">
    <source>
        <dbReference type="EMBL" id="WML84824.1"/>
    </source>
</evidence>
<dbReference type="RefSeq" id="WP_308134641.1">
    <property type="nucleotide sequence ID" value="NZ_CP133216.1"/>
</dbReference>
<proteinExistence type="predicted"/>
<evidence type="ECO:0000313" key="3">
    <source>
        <dbReference type="EMBL" id="MDQ5768672.1"/>
    </source>
</evidence>
<evidence type="ECO:0000313" key="5">
    <source>
        <dbReference type="Proteomes" id="UP001223336"/>
    </source>
</evidence>
<dbReference type="EMBL" id="JAVFKN010000010">
    <property type="protein sequence ID" value="MDQ5768672.1"/>
    <property type="molecule type" value="Genomic_DNA"/>
</dbReference>
<dbReference type="InterPro" id="IPR018764">
    <property type="entry name" value="RskA_C"/>
</dbReference>
<keyword evidence="1" id="KW-1133">Transmembrane helix</keyword>
<evidence type="ECO:0000259" key="2">
    <source>
        <dbReference type="Pfam" id="PF10099"/>
    </source>
</evidence>
<dbReference type="Proteomes" id="UP001229862">
    <property type="component" value="Plasmid pThsubDNT52_1"/>
</dbReference>
<feature type="transmembrane region" description="Helical" evidence="1">
    <location>
        <begin position="95"/>
        <end position="116"/>
    </location>
</feature>
<keyword evidence="1" id="KW-0812">Transmembrane</keyword>
<keyword evidence="5" id="KW-1185">Reference proteome</keyword>